<keyword evidence="2" id="KW-1185">Reference proteome</keyword>
<dbReference type="EMBL" id="JBBMEW010000035">
    <property type="protein sequence ID" value="MEQ2529417.1"/>
    <property type="molecule type" value="Genomic_DNA"/>
</dbReference>
<accession>A0ACC6SHX4</accession>
<dbReference type="Proteomes" id="UP001439875">
    <property type="component" value="Unassembled WGS sequence"/>
</dbReference>
<comment type="caution">
    <text evidence="1">The sequence shown here is derived from an EMBL/GenBank/DDBJ whole genome shotgun (WGS) entry which is preliminary data.</text>
</comment>
<sequence>MVRVNSFRNFTLYQRSLDLTRVVYEVSHIYKESLSNGNIGLIRKYAGHIPNQIASALIQVNMNVRFRKLNEAVATLKKLRVLMNNLEMRKEIDYKSWCLFEQYRIEVIKLLNGYFGWLGSFVN</sequence>
<proteinExistence type="predicted"/>
<protein>
    <submittedName>
        <fullName evidence="1">Uncharacterized protein</fullName>
    </submittedName>
</protein>
<reference evidence="1" key="1">
    <citation type="submission" date="2024-03" db="EMBL/GenBank/DDBJ databases">
        <title>Human intestinal bacterial collection.</title>
        <authorList>
            <person name="Pauvert C."/>
            <person name="Hitch T.C.A."/>
            <person name="Clavel T."/>
        </authorList>
    </citation>
    <scope>NUCLEOTIDE SEQUENCE</scope>
    <source>
        <strain evidence="1">CLA-AA-H227</strain>
    </source>
</reference>
<gene>
    <name evidence="1" type="ORF">WMO40_22355</name>
</gene>
<evidence type="ECO:0000313" key="2">
    <source>
        <dbReference type="Proteomes" id="UP001439875"/>
    </source>
</evidence>
<name>A0ACC6SHX4_9BACI</name>
<evidence type="ECO:0000313" key="1">
    <source>
        <dbReference type="EMBL" id="MEQ2529417.1"/>
    </source>
</evidence>
<organism evidence="1 2">
    <name type="scientific">Robertmurraya yapensis</name>
    <name type="common">ex Hitch et al 2024</name>
    <dbReference type="NCBI Taxonomy" id="3133160"/>
    <lineage>
        <taxon>Bacteria</taxon>
        <taxon>Bacillati</taxon>
        <taxon>Bacillota</taxon>
        <taxon>Bacilli</taxon>
        <taxon>Bacillales</taxon>
        <taxon>Bacillaceae</taxon>
        <taxon>Robertmurraya</taxon>
    </lineage>
</organism>